<name>A0A9P7B5H0_RHOMI</name>
<evidence type="ECO:0000313" key="2">
    <source>
        <dbReference type="EMBL" id="KAG0659130.1"/>
    </source>
</evidence>
<dbReference type="AlphaFoldDB" id="A0A9P7B5H0"/>
<sequence>MPLAGTVGRASKFFALYAFAQSDALDQVAFLQLSMACRKMARLLNDEAARRRARLRAHESSDDSEDSDSSMSEISSSSSCDGDSDGAQSPQDNDELSRNGPRGPPDSSDNEESGEENARSSVSSERTRKRQRSPEQDEESQRDHKLVKADARQGKHAQKSIKGSSAGRGVESADSLATAYERQANRELALKAANVVLNLPQDSVTDEMRERAKQILSKALRLAES</sequence>
<accession>A0A9P7B5H0</accession>
<organism evidence="2 3">
    <name type="scientific">Rhodotorula mucilaginosa</name>
    <name type="common">Yeast</name>
    <name type="synonym">Rhodotorula rubra</name>
    <dbReference type="NCBI Taxonomy" id="5537"/>
    <lineage>
        <taxon>Eukaryota</taxon>
        <taxon>Fungi</taxon>
        <taxon>Dikarya</taxon>
        <taxon>Basidiomycota</taxon>
        <taxon>Pucciniomycotina</taxon>
        <taxon>Microbotryomycetes</taxon>
        <taxon>Sporidiobolales</taxon>
        <taxon>Sporidiobolaceae</taxon>
        <taxon>Rhodotorula</taxon>
    </lineage>
</organism>
<feature type="compositionally biased region" description="Basic and acidic residues" evidence="1">
    <location>
        <begin position="132"/>
        <end position="153"/>
    </location>
</feature>
<feature type="compositionally biased region" description="Low complexity" evidence="1">
    <location>
        <begin position="69"/>
        <end position="81"/>
    </location>
</feature>
<comment type="caution">
    <text evidence="2">The sequence shown here is derived from an EMBL/GenBank/DDBJ whole genome shotgun (WGS) entry which is preliminary data.</text>
</comment>
<proteinExistence type="predicted"/>
<keyword evidence="3" id="KW-1185">Reference proteome</keyword>
<gene>
    <name evidence="2" type="ORF">C6P46_005301</name>
</gene>
<dbReference type="OrthoDB" id="10660476at2759"/>
<evidence type="ECO:0000256" key="1">
    <source>
        <dbReference type="SAM" id="MobiDB-lite"/>
    </source>
</evidence>
<reference evidence="2 3" key="1">
    <citation type="submission" date="2020-11" db="EMBL/GenBank/DDBJ databases">
        <title>Kefir isolates.</title>
        <authorList>
            <person name="Marcisauskas S."/>
            <person name="Kim Y."/>
            <person name="Blasche S."/>
        </authorList>
    </citation>
    <scope>NUCLEOTIDE SEQUENCE [LARGE SCALE GENOMIC DNA]</scope>
    <source>
        <strain evidence="2 3">KR</strain>
    </source>
</reference>
<dbReference type="EMBL" id="PUHQ01000057">
    <property type="protein sequence ID" value="KAG0659130.1"/>
    <property type="molecule type" value="Genomic_DNA"/>
</dbReference>
<protein>
    <submittedName>
        <fullName evidence="2">Uncharacterized protein</fullName>
    </submittedName>
</protein>
<feature type="region of interest" description="Disordered" evidence="1">
    <location>
        <begin position="55"/>
        <end position="175"/>
    </location>
</feature>
<dbReference type="Proteomes" id="UP000777482">
    <property type="component" value="Unassembled WGS sequence"/>
</dbReference>
<evidence type="ECO:0000313" key="3">
    <source>
        <dbReference type="Proteomes" id="UP000777482"/>
    </source>
</evidence>